<evidence type="ECO:0000256" key="1">
    <source>
        <dbReference type="SAM" id="Phobius"/>
    </source>
</evidence>
<evidence type="ECO:0000313" key="3">
    <source>
        <dbReference type="Proteomes" id="UP000034753"/>
    </source>
</evidence>
<reference evidence="2 3" key="1">
    <citation type="journal article" date="2015" name="Nature">
        <title>rRNA introns, odd ribosomes, and small enigmatic genomes across a large radiation of phyla.</title>
        <authorList>
            <person name="Brown C.T."/>
            <person name="Hug L.A."/>
            <person name="Thomas B.C."/>
            <person name="Sharon I."/>
            <person name="Castelle C.J."/>
            <person name="Singh A."/>
            <person name="Wilkins M.J."/>
            <person name="Williams K.H."/>
            <person name="Banfield J.F."/>
        </authorList>
    </citation>
    <scope>NUCLEOTIDE SEQUENCE [LARGE SCALE GENOMIC DNA]</scope>
</reference>
<name>A0A0G0WGH4_9BACT</name>
<keyword evidence="1" id="KW-0472">Membrane</keyword>
<feature type="transmembrane region" description="Helical" evidence="1">
    <location>
        <begin position="20"/>
        <end position="40"/>
    </location>
</feature>
<dbReference type="Proteomes" id="UP000034753">
    <property type="component" value="Unassembled WGS sequence"/>
</dbReference>
<keyword evidence="1" id="KW-0812">Transmembrane</keyword>
<proteinExistence type="predicted"/>
<dbReference type="AlphaFoldDB" id="A0A0G0WGH4"/>
<dbReference type="EMBL" id="LCBN01000084">
    <property type="protein sequence ID" value="KKS11107.1"/>
    <property type="molecule type" value="Genomic_DNA"/>
</dbReference>
<evidence type="ECO:0000313" key="2">
    <source>
        <dbReference type="EMBL" id="KKS11107.1"/>
    </source>
</evidence>
<comment type="caution">
    <text evidence="2">The sequence shown here is derived from an EMBL/GenBank/DDBJ whole genome shotgun (WGS) entry which is preliminary data.</text>
</comment>
<gene>
    <name evidence="2" type="ORF">UU67_C0084G0004</name>
</gene>
<keyword evidence="1" id="KW-1133">Transmembrane helix</keyword>
<accession>A0A0G0WGH4</accession>
<sequence>MEILQSVRYSKGQFKIQQMVFVLVATMIFFGIVAVFYVSIRLGSIKGDVQDERQEAVIAQVRKMSGTPEFIWSAWEDCASCVDIDKVFLLKNRTSYQGFWKDVALLKLVRVYPRYQTSECTTVSYPRCNEITLIEKPGYQSYEAFVSLCRYDGAIEQSRCELGKVVIGFEGVEGAA</sequence>
<organism evidence="2 3">
    <name type="scientific">Candidatus Daviesbacteria bacterium GW2011_GWB1_41_5</name>
    <dbReference type="NCBI Taxonomy" id="1618429"/>
    <lineage>
        <taxon>Bacteria</taxon>
        <taxon>Candidatus Daviesiibacteriota</taxon>
    </lineage>
</organism>
<protein>
    <submittedName>
        <fullName evidence="2">Uncharacterized protein</fullName>
    </submittedName>
</protein>